<evidence type="ECO:0000313" key="2">
    <source>
        <dbReference type="Proteomes" id="UP000057820"/>
    </source>
</evidence>
<dbReference type="KEGG" id="nfr:ERS450000_04327"/>
<geneLocation type="plasmid" evidence="1">
    <name>2</name>
</geneLocation>
<dbReference type="PANTHER" id="PTHR35006:SF2">
    <property type="entry name" value="GLYOXALASE FAMILY PROTEIN (AFU_ORTHOLOGUE AFUA_5G14830)"/>
    <property type="match status" value="1"/>
</dbReference>
<keyword evidence="1" id="KW-0614">Plasmid</keyword>
<dbReference type="EMBL" id="LN868939">
    <property type="protein sequence ID" value="CRY81277.1"/>
    <property type="molecule type" value="Genomic_DNA"/>
</dbReference>
<dbReference type="SUPFAM" id="SSF54593">
    <property type="entry name" value="Glyoxalase/Bleomycin resistance protein/Dihydroxybiphenyl dioxygenase"/>
    <property type="match status" value="1"/>
</dbReference>
<gene>
    <name evidence="1" type="ORF">ERS450000_04327</name>
</gene>
<proteinExistence type="predicted"/>
<sequence>MIGHFGINVPDLAAAKAYYDELVPLLDFEEFLGADDQFAYRPARGKPGTYLFVYPAAEDAAYSRHGTGLQHIAFMVPDRRRVEQVHQRALALGSPILHPPRHFPEYPQPYYATFWLDPFGIMLEAVCHHDRD</sequence>
<name>A0A0H5P0T2_NOCFR</name>
<dbReference type="RefSeq" id="WP_060593980.1">
    <property type="nucleotide sequence ID" value="NZ_CAACYE020000001.1"/>
</dbReference>
<keyword evidence="1" id="KW-0223">Dioxygenase</keyword>
<dbReference type="Pfam" id="PF00903">
    <property type="entry name" value="Glyoxalase"/>
    <property type="match status" value="1"/>
</dbReference>
<dbReference type="PROSITE" id="PS51819">
    <property type="entry name" value="VOC"/>
    <property type="match status" value="1"/>
</dbReference>
<dbReference type="InterPro" id="IPR029068">
    <property type="entry name" value="Glyas_Bleomycin-R_OHBP_Dase"/>
</dbReference>
<dbReference type="Gene3D" id="3.10.180.10">
    <property type="entry name" value="2,3-Dihydroxybiphenyl 1,2-Dioxygenase, domain 1"/>
    <property type="match status" value="1"/>
</dbReference>
<reference evidence="2" key="1">
    <citation type="submission" date="2015-03" db="EMBL/GenBank/DDBJ databases">
        <authorList>
            <consortium name="Pathogen Informatics"/>
        </authorList>
    </citation>
    <scope>NUCLEOTIDE SEQUENCE [LARGE SCALE GENOMIC DNA]</scope>
    <source>
        <strain evidence="2">NCTC11134</strain>
        <plasmid evidence="2">2</plasmid>
    </source>
</reference>
<dbReference type="GO" id="GO:0051213">
    <property type="term" value="F:dioxygenase activity"/>
    <property type="evidence" value="ECO:0007669"/>
    <property type="project" value="UniProtKB-KW"/>
</dbReference>
<evidence type="ECO:0000313" key="1">
    <source>
        <dbReference type="EMBL" id="CRY81277.1"/>
    </source>
</evidence>
<protein>
    <submittedName>
        <fullName evidence="1">Glyoxalase/Bleomycin resistance protein/Dioxygenase superfamily</fullName>
    </submittedName>
</protein>
<keyword evidence="1" id="KW-0560">Oxidoreductase</keyword>
<dbReference type="InterPro" id="IPR004360">
    <property type="entry name" value="Glyas_Fos-R_dOase_dom"/>
</dbReference>
<dbReference type="InterPro" id="IPR037523">
    <property type="entry name" value="VOC_core"/>
</dbReference>
<dbReference type="AlphaFoldDB" id="A0A0H5P0T2"/>
<organism evidence="1 2">
    <name type="scientific">Nocardia farcinica</name>
    <dbReference type="NCBI Taxonomy" id="37329"/>
    <lineage>
        <taxon>Bacteria</taxon>
        <taxon>Bacillati</taxon>
        <taxon>Actinomycetota</taxon>
        <taxon>Actinomycetes</taxon>
        <taxon>Mycobacteriales</taxon>
        <taxon>Nocardiaceae</taxon>
        <taxon>Nocardia</taxon>
    </lineage>
</organism>
<accession>A0A0H5P0T2</accession>
<dbReference type="PANTHER" id="PTHR35006">
    <property type="entry name" value="GLYOXALASE FAMILY PROTEIN (AFU_ORTHOLOGUE AFUA_5G14830)"/>
    <property type="match status" value="1"/>
</dbReference>
<dbReference type="Proteomes" id="UP000057820">
    <property type="component" value="Plasmid 2"/>
</dbReference>